<proteinExistence type="inferred from homology"/>
<reference evidence="5" key="1">
    <citation type="submission" date="2020-12" db="EMBL/GenBank/DDBJ databases">
        <title>Ramlibacter sp. nov., isolated from a freshwater alga, Cryptomonas.</title>
        <authorList>
            <person name="Kim H.M."/>
            <person name="Jeon C.O."/>
        </authorList>
    </citation>
    <scope>NUCLEOTIDE SEQUENCE</scope>
    <source>
        <strain evidence="5">CrO1</strain>
    </source>
</reference>
<feature type="chain" id="PRO_5037779994" evidence="3">
    <location>
        <begin position="38"/>
        <end position="420"/>
    </location>
</feature>
<dbReference type="Proteomes" id="UP000617041">
    <property type="component" value="Unassembled WGS sequence"/>
</dbReference>
<dbReference type="InterPro" id="IPR028081">
    <property type="entry name" value="Leu-bd"/>
</dbReference>
<dbReference type="SUPFAM" id="SSF53822">
    <property type="entry name" value="Periplasmic binding protein-like I"/>
    <property type="match status" value="1"/>
</dbReference>
<evidence type="ECO:0000313" key="6">
    <source>
        <dbReference type="Proteomes" id="UP000617041"/>
    </source>
</evidence>
<organism evidence="5 6">
    <name type="scientific">Ramlibacter algicola</name>
    <dbReference type="NCBI Taxonomy" id="2795217"/>
    <lineage>
        <taxon>Bacteria</taxon>
        <taxon>Pseudomonadati</taxon>
        <taxon>Pseudomonadota</taxon>
        <taxon>Betaproteobacteria</taxon>
        <taxon>Burkholderiales</taxon>
        <taxon>Comamonadaceae</taxon>
        <taxon>Ramlibacter</taxon>
    </lineage>
</organism>
<comment type="caution">
    <text evidence="5">The sequence shown here is derived from an EMBL/GenBank/DDBJ whole genome shotgun (WGS) entry which is preliminary data.</text>
</comment>
<dbReference type="InterPro" id="IPR028082">
    <property type="entry name" value="Peripla_BP_I"/>
</dbReference>
<feature type="domain" description="Leucine-binding protein" evidence="4">
    <location>
        <begin position="53"/>
        <end position="373"/>
    </location>
</feature>
<dbReference type="AlphaFoldDB" id="A0A934USF1"/>
<dbReference type="PANTHER" id="PTHR30483:SF6">
    <property type="entry name" value="PERIPLASMIC BINDING PROTEIN OF ABC TRANSPORTER FOR NATURAL AMINO ACIDS"/>
    <property type="match status" value="1"/>
</dbReference>
<dbReference type="Pfam" id="PF13458">
    <property type="entry name" value="Peripla_BP_6"/>
    <property type="match status" value="1"/>
</dbReference>
<evidence type="ECO:0000313" key="5">
    <source>
        <dbReference type="EMBL" id="MBK0393806.1"/>
    </source>
</evidence>
<dbReference type="InterPro" id="IPR051010">
    <property type="entry name" value="BCAA_transport"/>
</dbReference>
<evidence type="ECO:0000259" key="4">
    <source>
        <dbReference type="Pfam" id="PF13458"/>
    </source>
</evidence>
<keyword evidence="2 3" id="KW-0732">Signal</keyword>
<accession>A0A934USF1</accession>
<dbReference type="EMBL" id="JAEDAO010000001">
    <property type="protein sequence ID" value="MBK0393806.1"/>
    <property type="molecule type" value="Genomic_DNA"/>
</dbReference>
<dbReference type="Gene3D" id="3.40.50.2300">
    <property type="match status" value="2"/>
</dbReference>
<evidence type="ECO:0000256" key="2">
    <source>
        <dbReference type="ARBA" id="ARBA00022729"/>
    </source>
</evidence>
<dbReference type="PANTHER" id="PTHR30483">
    <property type="entry name" value="LEUCINE-SPECIFIC-BINDING PROTEIN"/>
    <property type="match status" value="1"/>
</dbReference>
<gene>
    <name evidence="5" type="ORF">I8E28_14500</name>
</gene>
<protein>
    <submittedName>
        <fullName evidence="5">ABC transporter substrate-binding protein</fullName>
    </submittedName>
</protein>
<dbReference type="CDD" id="cd06345">
    <property type="entry name" value="PBP1_ABC_ligand_binding-like"/>
    <property type="match status" value="1"/>
</dbReference>
<comment type="similarity">
    <text evidence="1">Belongs to the leucine-binding protein family.</text>
</comment>
<evidence type="ECO:0000256" key="1">
    <source>
        <dbReference type="ARBA" id="ARBA00010062"/>
    </source>
</evidence>
<feature type="signal peptide" evidence="3">
    <location>
        <begin position="1"/>
        <end position="37"/>
    </location>
</feature>
<sequence length="420" mass="45322">MKLDSTGTGAARRVRRPLLVLAAACAAFALSAPPALAQGKPIRIGVPTAMQLQVGRDTQDAVQMAIDDINAKGGVLGRKLEMVVADETENPETGISAIKKLTADEKVDVLVGGYTSGVTLAQLPHISSAKTIYLGVGAASPAITAKVKADYDNYKYVFRVGPINAAHQARQLTGFISTFVKGELGITKIAIVGENAKWVQDLVPILKKGATDAGADVRVTEFFDTQTSDFSPLFSKVKDSGAQYLVVVLSHASSDIFAKQWYDSRFPMPYGGIDVKSMDGDFCQRIGGKSIGQLAANFAVRAPLTPRTIPFFDEFQKRTSRAPVYTAFGANDAVYIYADAVKRANSTDANAVIKELEKTNYVGIPGIIQFDDTHDVKVGTADFKGPSFLMAQWRDGCKREVIYPKPMRTADFTPPAWLKK</sequence>
<keyword evidence="6" id="KW-1185">Reference proteome</keyword>
<evidence type="ECO:0000256" key="3">
    <source>
        <dbReference type="SAM" id="SignalP"/>
    </source>
</evidence>
<name>A0A934USF1_9BURK</name>
<dbReference type="RefSeq" id="WP_200788752.1">
    <property type="nucleotide sequence ID" value="NZ_JAEDAO010000001.1"/>
</dbReference>